<sequence length="146" mass="16683">MTKITYKVTSEHPFPADAAAAAASLAAYEALDDITKARVDQMVDWIMKNCLWQFHSRTWDRKRQNEGILGIAAKLLAGEPFTPETPEDRCYWVDSVTLQRAYQATCPWLAEMSKEDIKALMKELHARIDYLTVTGSLNEELTDKHY</sequence>
<evidence type="ECO:0000256" key="4">
    <source>
        <dbReference type="ARBA" id="ARBA00012773"/>
    </source>
</evidence>
<dbReference type="GO" id="GO:0005524">
    <property type="term" value="F:ATP binding"/>
    <property type="evidence" value="ECO:0007669"/>
    <property type="project" value="UniProtKB-KW"/>
</dbReference>
<dbReference type="InterPro" id="IPR004349">
    <property type="entry name" value="V/Nase_d_su"/>
</dbReference>
<comment type="caution">
    <text evidence="15">The sequence shown here is derived from an EMBL/GenBank/DDBJ whole genome shotgun (WGS) entry which is preliminary data.</text>
</comment>
<dbReference type="NCBIfam" id="TIGR02929">
    <property type="entry name" value="anfG_nitrog"/>
    <property type="match status" value="1"/>
</dbReference>
<dbReference type="Pfam" id="PF03139">
    <property type="entry name" value="AnfG_VnfG"/>
    <property type="match status" value="1"/>
</dbReference>
<keyword evidence="12" id="KW-0535">Nitrogen fixation</keyword>
<dbReference type="GO" id="GO:0016163">
    <property type="term" value="F:nitrogenase activity"/>
    <property type="evidence" value="ECO:0007669"/>
    <property type="project" value="UniProtKB-EC"/>
</dbReference>
<dbReference type="InterPro" id="IPR014278">
    <property type="entry name" value="Nase_Fe-Fe_dsu"/>
</dbReference>
<keyword evidence="7" id="KW-0547">Nucleotide-binding</keyword>
<evidence type="ECO:0000256" key="5">
    <source>
        <dbReference type="ARBA" id="ARBA00015525"/>
    </source>
</evidence>
<keyword evidence="6" id="KW-0479">Metal-binding</keyword>
<evidence type="ECO:0000256" key="9">
    <source>
        <dbReference type="ARBA" id="ARBA00023002"/>
    </source>
</evidence>
<dbReference type="EC" id="1.18.6.1" evidence="4"/>
<evidence type="ECO:0000256" key="13">
    <source>
        <dbReference type="ARBA" id="ARBA00030899"/>
    </source>
</evidence>
<dbReference type="OrthoDB" id="198407at2"/>
<evidence type="ECO:0000256" key="12">
    <source>
        <dbReference type="ARBA" id="ARBA00023231"/>
    </source>
</evidence>
<evidence type="ECO:0000313" key="16">
    <source>
        <dbReference type="Proteomes" id="UP000248134"/>
    </source>
</evidence>
<accession>A0A323UQZ6</accession>
<keyword evidence="8" id="KW-0067">ATP-binding</keyword>
<dbReference type="AlphaFoldDB" id="A0A323UQZ6"/>
<gene>
    <name evidence="15" type="primary">anfG</name>
    <name evidence="15" type="ORF">DNX69_04245</name>
</gene>
<dbReference type="Proteomes" id="UP000248134">
    <property type="component" value="Unassembled WGS sequence"/>
</dbReference>
<comment type="cofactor">
    <cofactor evidence="1">
        <name>iron-sulfur cluster</name>
        <dbReference type="ChEBI" id="CHEBI:30408"/>
    </cofactor>
</comment>
<protein>
    <recommendedName>
        <fullName evidence="5">Nitrogenase iron-iron protein delta chain</fullName>
        <ecNumber evidence="4">1.18.6.1</ecNumber>
    </recommendedName>
    <alternativeName>
        <fullName evidence="13">Nitrogenase component I</fullName>
    </alternativeName>
</protein>
<keyword evidence="11" id="KW-0411">Iron-sulfur</keyword>
<evidence type="ECO:0000256" key="3">
    <source>
        <dbReference type="ARBA" id="ARBA00011515"/>
    </source>
</evidence>
<comment type="catalytic activity">
    <reaction evidence="14">
        <text>N2 + 8 reduced [2Fe-2S]-[ferredoxin] + 16 ATP + 16 H2O = H2 + 8 oxidized [2Fe-2S]-[ferredoxin] + 2 NH4(+) + 16 ADP + 16 phosphate + 6 H(+)</text>
        <dbReference type="Rhea" id="RHEA:21448"/>
        <dbReference type="Rhea" id="RHEA-COMP:10000"/>
        <dbReference type="Rhea" id="RHEA-COMP:10001"/>
        <dbReference type="ChEBI" id="CHEBI:15377"/>
        <dbReference type="ChEBI" id="CHEBI:15378"/>
        <dbReference type="ChEBI" id="CHEBI:17997"/>
        <dbReference type="ChEBI" id="CHEBI:18276"/>
        <dbReference type="ChEBI" id="CHEBI:28938"/>
        <dbReference type="ChEBI" id="CHEBI:30616"/>
        <dbReference type="ChEBI" id="CHEBI:33737"/>
        <dbReference type="ChEBI" id="CHEBI:33738"/>
        <dbReference type="ChEBI" id="CHEBI:43474"/>
        <dbReference type="ChEBI" id="CHEBI:456216"/>
        <dbReference type="EC" id="1.18.6.1"/>
    </reaction>
</comment>
<evidence type="ECO:0000256" key="6">
    <source>
        <dbReference type="ARBA" id="ARBA00022723"/>
    </source>
</evidence>
<name>A0A323UQZ6_RHOPL</name>
<evidence type="ECO:0000256" key="14">
    <source>
        <dbReference type="ARBA" id="ARBA00047967"/>
    </source>
</evidence>
<evidence type="ECO:0000256" key="7">
    <source>
        <dbReference type="ARBA" id="ARBA00022741"/>
    </source>
</evidence>
<reference evidence="15 16" key="1">
    <citation type="submission" date="2018-06" db="EMBL/GenBank/DDBJ databases">
        <title>Draft Whole-Genome Sequence of the purple photosynthetic bacterium Rhodospeudomonas palustris XCP.</title>
        <authorList>
            <person name="Rayyan A."/>
            <person name="Meyer T.E."/>
            <person name="Kyndt J.A."/>
        </authorList>
    </citation>
    <scope>NUCLEOTIDE SEQUENCE [LARGE SCALE GENOMIC DNA]</scope>
    <source>
        <strain evidence="15 16">XCP</strain>
    </source>
</reference>
<comment type="function">
    <text evidence="2">The key enzymatic reactions in nitrogen fixation are catalyzed by the nitrogenase complex, which has 2 components: the iron protein (component 2) and a component 1 which is either a molybdenum-iron protein, a vanadium-iron, or an iron-iron protein.</text>
</comment>
<keyword evidence="9" id="KW-0560">Oxidoreductase</keyword>
<organism evidence="15 16">
    <name type="scientific">Rhodopseudomonas palustris</name>
    <dbReference type="NCBI Taxonomy" id="1076"/>
    <lineage>
        <taxon>Bacteria</taxon>
        <taxon>Pseudomonadati</taxon>
        <taxon>Pseudomonadota</taxon>
        <taxon>Alphaproteobacteria</taxon>
        <taxon>Hyphomicrobiales</taxon>
        <taxon>Nitrobacteraceae</taxon>
        <taxon>Rhodopseudomonas</taxon>
    </lineage>
</organism>
<comment type="subunit">
    <text evidence="3">Hexamer of two alpha, two beta, and two delta chains.</text>
</comment>
<dbReference type="RefSeq" id="WP_110784739.1">
    <property type="nucleotide sequence ID" value="NZ_QKQS01000006.1"/>
</dbReference>
<evidence type="ECO:0000313" key="15">
    <source>
        <dbReference type="EMBL" id="PZA13576.1"/>
    </source>
</evidence>
<evidence type="ECO:0000256" key="11">
    <source>
        <dbReference type="ARBA" id="ARBA00023014"/>
    </source>
</evidence>
<evidence type="ECO:0000256" key="1">
    <source>
        <dbReference type="ARBA" id="ARBA00001915"/>
    </source>
</evidence>
<proteinExistence type="predicted"/>
<dbReference type="GO" id="GO:0005506">
    <property type="term" value="F:iron ion binding"/>
    <property type="evidence" value="ECO:0007669"/>
    <property type="project" value="InterPro"/>
</dbReference>
<evidence type="ECO:0000256" key="8">
    <source>
        <dbReference type="ARBA" id="ARBA00022840"/>
    </source>
</evidence>
<keyword evidence="10" id="KW-0408">Iron</keyword>
<dbReference type="GO" id="GO:0051536">
    <property type="term" value="F:iron-sulfur cluster binding"/>
    <property type="evidence" value="ECO:0007669"/>
    <property type="project" value="UniProtKB-KW"/>
</dbReference>
<evidence type="ECO:0000256" key="2">
    <source>
        <dbReference type="ARBA" id="ARBA00004064"/>
    </source>
</evidence>
<dbReference type="EMBL" id="QKQS01000006">
    <property type="protein sequence ID" value="PZA13576.1"/>
    <property type="molecule type" value="Genomic_DNA"/>
</dbReference>
<evidence type="ECO:0000256" key="10">
    <source>
        <dbReference type="ARBA" id="ARBA00023004"/>
    </source>
</evidence>